<dbReference type="NCBIfam" id="NF033855">
    <property type="entry name" value="tRNA_MNMC2"/>
    <property type="match status" value="1"/>
</dbReference>
<comment type="caution">
    <text evidence="2">The sequence shown here is derived from an EMBL/GenBank/DDBJ whole genome shotgun (WGS) entry which is preliminary data.</text>
</comment>
<sequence length="229" mass="25899">MKATSPRIFETQDGSHSVFSEQHGVSYHSKYGAIQESQHVFLESGLYYKMTGRKSLAVLEIGLGTGLNAFMTLLESEKHGIQIDYTAVEAFPISLEEAEQLNYPALLESGEWQKQFLAIHQCEWNEPQRFSPHFTFTKLLRRFEELDFSETFDVIYFDAFAPGAQPELWEAPVMEIMYRSLQTGGVLTTYCAKGSVKRTLKSIGFEIEALPGPPGKREMTRAVKKNAVV</sequence>
<reference evidence="2 3" key="1">
    <citation type="submission" date="2017-10" db="EMBL/GenBank/DDBJ databases">
        <title>The draft genome sequence of Lewinella nigricans NBRC 102662.</title>
        <authorList>
            <person name="Wang K."/>
        </authorList>
    </citation>
    <scope>NUCLEOTIDE SEQUENCE [LARGE SCALE GENOMIC DNA]</scope>
    <source>
        <strain evidence="2 3">NBRC 102662</strain>
    </source>
</reference>
<dbReference type="InterPro" id="IPR008471">
    <property type="entry name" value="MnmC-like_methylTransf"/>
</dbReference>
<dbReference type="Proteomes" id="UP000223913">
    <property type="component" value="Unassembled WGS sequence"/>
</dbReference>
<dbReference type="CDD" id="cd02440">
    <property type="entry name" value="AdoMet_MTases"/>
    <property type="match status" value="1"/>
</dbReference>
<dbReference type="AlphaFoldDB" id="A0A2D0NIX1"/>
<dbReference type="InterPro" id="IPR029063">
    <property type="entry name" value="SAM-dependent_MTases_sf"/>
</dbReference>
<protein>
    <recommendedName>
        <fullName evidence="1">MnmC-like methyltransferase domain-containing protein</fullName>
    </recommendedName>
</protein>
<proteinExistence type="predicted"/>
<name>A0A2D0NIX1_FLAN2</name>
<evidence type="ECO:0000259" key="1">
    <source>
        <dbReference type="Pfam" id="PF05430"/>
    </source>
</evidence>
<feature type="domain" description="MnmC-like methyltransferase" evidence="1">
    <location>
        <begin position="133"/>
        <end position="225"/>
    </location>
</feature>
<accession>A0A2D0NIX1</accession>
<keyword evidence="3" id="KW-1185">Reference proteome</keyword>
<dbReference type="EMBL" id="PDUD01000001">
    <property type="protein sequence ID" value="PHN08441.1"/>
    <property type="molecule type" value="Genomic_DNA"/>
</dbReference>
<dbReference type="SUPFAM" id="SSF53335">
    <property type="entry name" value="S-adenosyl-L-methionine-dependent methyltransferases"/>
    <property type="match status" value="1"/>
</dbReference>
<dbReference type="GO" id="GO:0004808">
    <property type="term" value="F:tRNA (5-methylaminomethyl-2-thiouridylate)(34)-methyltransferase activity"/>
    <property type="evidence" value="ECO:0007669"/>
    <property type="project" value="InterPro"/>
</dbReference>
<dbReference type="Pfam" id="PF05430">
    <property type="entry name" value="Methyltransf_30"/>
    <property type="match status" value="1"/>
</dbReference>
<dbReference type="PANTHER" id="PTHR39963:SF1">
    <property type="entry name" value="MNMC-LIKE METHYLTRANSFERASE DOMAIN-CONTAINING PROTEIN"/>
    <property type="match status" value="1"/>
</dbReference>
<gene>
    <name evidence="2" type="ORF">CRP01_00580</name>
</gene>
<dbReference type="RefSeq" id="WP_099148033.1">
    <property type="nucleotide sequence ID" value="NZ_PDUD01000001.1"/>
</dbReference>
<evidence type="ECO:0000313" key="3">
    <source>
        <dbReference type="Proteomes" id="UP000223913"/>
    </source>
</evidence>
<dbReference type="PANTHER" id="PTHR39963">
    <property type="entry name" value="SLL0983 PROTEIN"/>
    <property type="match status" value="1"/>
</dbReference>
<dbReference type="OrthoDB" id="9786494at2"/>
<dbReference type="Gene3D" id="3.40.50.150">
    <property type="entry name" value="Vaccinia Virus protein VP39"/>
    <property type="match status" value="1"/>
</dbReference>
<evidence type="ECO:0000313" key="2">
    <source>
        <dbReference type="EMBL" id="PHN08441.1"/>
    </source>
</evidence>
<dbReference type="InterPro" id="IPR047785">
    <property type="entry name" value="tRNA_MNMC2"/>
</dbReference>
<dbReference type="GO" id="GO:0016645">
    <property type="term" value="F:oxidoreductase activity, acting on the CH-NH group of donors"/>
    <property type="evidence" value="ECO:0007669"/>
    <property type="project" value="InterPro"/>
</dbReference>
<organism evidence="2 3">
    <name type="scientific">Flavilitoribacter nigricans (strain ATCC 23147 / DSM 23189 / NBRC 102662 / NCIMB 1420 / SS-2)</name>
    <name type="common">Lewinella nigricans</name>
    <dbReference type="NCBI Taxonomy" id="1122177"/>
    <lineage>
        <taxon>Bacteria</taxon>
        <taxon>Pseudomonadati</taxon>
        <taxon>Bacteroidota</taxon>
        <taxon>Saprospiria</taxon>
        <taxon>Saprospirales</taxon>
        <taxon>Lewinellaceae</taxon>
        <taxon>Flavilitoribacter</taxon>
    </lineage>
</organism>